<evidence type="ECO:0000313" key="2">
    <source>
        <dbReference type="Proteomes" id="UP001732700"/>
    </source>
</evidence>
<proteinExistence type="predicted"/>
<protein>
    <submittedName>
        <fullName evidence="1">Uncharacterized protein</fullName>
    </submittedName>
</protein>
<dbReference type="EnsemblPlants" id="AVESA.00010b.r2.2DG0387710.1">
    <property type="protein sequence ID" value="AVESA.00010b.r2.2DG0387710.1.CDS"/>
    <property type="gene ID" value="AVESA.00010b.r2.2DG0387710"/>
</dbReference>
<keyword evidence="2" id="KW-1185">Reference proteome</keyword>
<reference evidence="1" key="1">
    <citation type="submission" date="2021-05" db="EMBL/GenBank/DDBJ databases">
        <authorList>
            <person name="Scholz U."/>
            <person name="Mascher M."/>
            <person name="Fiebig A."/>
        </authorList>
    </citation>
    <scope>NUCLEOTIDE SEQUENCE [LARGE SCALE GENOMIC DNA]</scope>
</reference>
<organism evidence="1 2">
    <name type="scientific">Avena sativa</name>
    <name type="common">Oat</name>
    <dbReference type="NCBI Taxonomy" id="4498"/>
    <lineage>
        <taxon>Eukaryota</taxon>
        <taxon>Viridiplantae</taxon>
        <taxon>Streptophyta</taxon>
        <taxon>Embryophyta</taxon>
        <taxon>Tracheophyta</taxon>
        <taxon>Spermatophyta</taxon>
        <taxon>Magnoliopsida</taxon>
        <taxon>Liliopsida</taxon>
        <taxon>Poales</taxon>
        <taxon>Poaceae</taxon>
        <taxon>BOP clade</taxon>
        <taxon>Pooideae</taxon>
        <taxon>Poodae</taxon>
        <taxon>Poeae</taxon>
        <taxon>Poeae Chloroplast Group 1 (Aveneae type)</taxon>
        <taxon>Aveninae</taxon>
        <taxon>Avena</taxon>
    </lineage>
</organism>
<sequence>MTSFCRCCCCAPQPYLVSENILDGDLKTRYIVANSLSRYCAYLLVSKPDLVPDSYLVPKMIFQETVKDARRILKDCDSLEKIYKTLMDEVVMTAQDTSNSEENMNIVQQGVKLAKELMCENEESRWEILAGVWTDLLIHIAPSWNAAAHKECLESGGEFITHIWALLLHCGIDKSMLWPVEGLPRNKVSRAPQNNNSGNNSVQLAQDQRQAACAGERDDTHGMETADGPSFVNAEGHLVRGMQILGRTCYFNAVLQGLFALSELRIKILEQNSPEGLLHELKNLFQEVAGGANCNGARGALVPQNLFSIMISKFQDFKINAMEDSNNLLGFLLHVLENEEPTMVKSLFRGQVAEHVFSKECEHSSVTTHVLDLCLPIPSKEHVSVEDCLDLYATREVADWHCTTCSAVTAPGNASSNTEDTAVDEDQTQQSDSVTHQMEGSSHTAEHRTSSPNQDKEKQPVLVEDARQMEQSHTKHKEETKIYRAANSNLRITKAPPILTIQLKRFDYVNPHRSDKLDEHVSFQEVLNITNFMDHRCAANGDCNYSLAAVIVHEGKELRSRHNYSYVRASSIGDEGGATHSWFCANDANVRKASLEEVLQCQAYILFYQRVDQAMVKTDLHTH</sequence>
<name>A0ACD5V816_AVESA</name>
<evidence type="ECO:0000313" key="1">
    <source>
        <dbReference type="EnsemblPlants" id="AVESA.00010b.r2.2DG0387710.1.CDS"/>
    </source>
</evidence>
<reference evidence="1" key="2">
    <citation type="submission" date="2025-09" db="UniProtKB">
        <authorList>
            <consortium name="EnsemblPlants"/>
        </authorList>
    </citation>
    <scope>IDENTIFICATION</scope>
</reference>
<accession>A0ACD5V816</accession>
<dbReference type="Proteomes" id="UP001732700">
    <property type="component" value="Chromosome 2D"/>
</dbReference>